<sequence length="234" mass="25639">MSTNVPFLLLPGLLGSPRLYQEQIFSLWRLGEVFISNTSLDPSIEGIAKRVLSCAPPRFNLVGLSMGGYIAFEIIRQAAERVEKLILLDTTARADTPEISASRRSIIGLAENGGFSDIVNSAYSAGVHPSRVNDHLLKETVLKMAHDVGEAGFVRQLHAIIGRPDSRQLLKGINCETLILVGDTDRLTPKEHSEEMAGEIKKSTLIIVPECGHISTLEQPLFVNNAITSWLKAR</sequence>
<name>A0ABX7UYI7_9GAMM</name>
<dbReference type="PANTHER" id="PTHR43433">
    <property type="entry name" value="HYDROLASE, ALPHA/BETA FOLD FAMILY PROTEIN"/>
    <property type="match status" value="1"/>
</dbReference>
<feature type="domain" description="AB hydrolase-1" evidence="1">
    <location>
        <begin position="51"/>
        <end position="224"/>
    </location>
</feature>
<reference evidence="2 3" key="1">
    <citation type="submission" date="2020-03" db="EMBL/GenBank/DDBJ databases">
        <authorList>
            <person name="Bakhshi Ganjeh M."/>
        </authorList>
    </citation>
    <scope>NUCLEOTIDE SEQUENCE [LARGE SCALE GENOMIC DNA]</scope>
    <source>
        <strain evidence="3">Iran 50</strain>
    </source>
</reference>
<dbReference type="InterPro" id="IPR000073">
    <property type="entry name" value="AB_hydrolase_1"/>
</dbReference>
<evidence type="ECO:0000259" key="1">
    <source>
        <dbReference type="Pfam" id="PF12697"/>
    </source>
</evidence>
<accession>A0ABX7UYI7</accession>
<organism evidence="2 3">
    <name type="scientific">Brenneria izadpanahii</name>
    <dbReference type="NCBI Taxonomy" id="2722756"/>
    <lineage>
        <taxon>Bacteria</taxon>
        <taxon>Pseudomonadati</taxon>
        <taxon>Pseudomonadota</taxon>
        <taxon>Gammaproteobacteria</taxon>
        <taxon>Enterobacterales</taxon>
        <taxon>Pectobacteriaceae</taxon>
        <taxon>Brenneria</taxon>
    </lineage>
</organism>
<dbReference type="Pfam" id="PF12697">
    <property type="entry name" value="Abhydrolase_6"/>
    <property type="match status" value="1"/>
</dbReference>
<dbReference type="SUPFAM" id="SSF53474">
    <property type="entry name" value="alpha/beta-Hydrolases"/>
    <property type="match status" value="1"/>
</dbReference>
<proteinExistence type="predicted"/>
<keyword evidence="3" id="KW-1185">Reference proteome</keyword>
<dbReference type="RefSeq" id="WP_208226946.1">
    <property type="nucleotide sequence ID" value="NZ_CP050854.1"/>
</dbReference>
<dbReference type="Gene3D" id="3.40.50.1820">
    <property type="entry name" value="alpha/beta hydrolase"/>
    <property type="match status" value="1"/>
</dbReference>
<dbReference type="EMBL" id="CP050854">
    <property type="protein sequence ID" value="QTF08614.1"/>
    <property type="molecule type" value="Genomic_DNA"/>
</dbReference>
<evidence type="ECO:0000313" key="3">
    <source>
        <dbReference type="Proteomes" id="UP000671960"/>
    </source>
</evidence>
<protein>
    <submittedName>
        <fullName evidence="2">Alpha/beta hydrolase</fullName>
    </submittedName>
</protein>
<dbReference type="InterPro" id="IPR029058">
    <property type="entry name" value="AB_hydrolase_fold"/>
</dbReference>
<dbReference type="InterPro" id="IPR050471">
    <property type="entry name" value="AB_hydrolase"/>
</dbReference>
<evidence type="ECO:0000313" key="2">
    <source>
        <dbReference type="EMBL" id="QTF08614.1"/>
    </source>
</evidence>
<dbReference type="GO" id="GO:0016787">
    <property type="term" value="F:hydrolase activity"/>
    <property type="evidence" value="ECO:0007669"/>
    <property type="project" value="UniProtKB-KW"/>
</dbReference>
<dbReference type="PANTHER" id="PTHR43433:SF4">
    <property type="entry name" value="NON-HEME CHLOROPEROXIDASE-RELATED"/>
    <property type="match status" value="1"/>
</dbReference>
<dbReference type="Proteomes" id="UP000671960">
    <property type="component" value="Chromosome"/>
</dbReference>
<gene>
    <name evidence="2" type="ORF">HC231_12390</name>
</gene>
<keyword evidence="2" id="KW-0378">Hydrolase</keyword>
<dbReference type="PRINTS" id="PR00111">
    <property type="entry name" value="ABHYDROLASE"/>
</dbReference>